<dbReference type="PRINTS" id="PR00773">
    <property type="entry name" value="GRPEPROTEIN"/>
</dbReference>
<dbReference type="Proteomes" id="UP000815325">
    <property type="component" value="Unassembled WGS sequence"/>
</dbReference>
<dbReference type="SUPFAM" id="SSF51064">
    <property type="entry name" value="Head domain of nucleotide exchange factor GrpE"/>
    <property type="match status" value="1"/>
</dbReference>
<proteinExistence type="inferred from homology"/>
<evidence type="ECO:0000256" key="2">
    <source>
        <dbReference type="ARBA" id="ARBA00023186"/>
    </source>
</evidence>
<dbReference type="Gene3D" id="2.30.22.10">
    <property type="entry name" value="Head domain of nucleotide exchange factor GrpE"/>
    <property type="match status" value="1"/>
</dbReference>
<comment type="function">
    <text evidence="3">Essential component of the PAM complex, a complex required for the translocation of transit peptide-containing proteins from the inner membrane into the mitochondrial matrix in an ATP-dependent manner.</text>
</comment>
<dbReference type="InterPro" id="IPR009012">
    <property type="entry name" value="GrpE_head"/>
</dbReference>
<dbReference type="PROSITE" id="PS01071">
    <property type="entry name" value="GRPE"/>
    <property type="match status" value="1"/>
</dbReference>
<gene>
    <name evidence="6" type="ORF">DUNSADRAFT_12287</name>
</gene>
<reference evidence="6" key="1">
    <citation type="submission" date="2017-08" db="EMBL/GenBank/DDBJ databases">
        <authorList>
            <person name="Polle J.E."/>
            <person name="Barry K."/>
            <person name="Cushman J."/>
            <person name="Schmutz J."/>
            <person name="Tran D."/>
            <person name="Hathwaick L.T."/>
            <person name="Yim W.C."/>
            <person name="Jenkins J."/>
            <person name="Mckie-Krisberg Z.M."/>
            <person name="Prochnik S."/>
            <person name="Lindquist E."/>
            <person name="Dockter R.B."/>
            <person name="Adam C."/>
            <person name="Molina H."/>
            <person name="Bunkerborg J."/>
            <person name="Jin E."/>
            <person name="Buchheim M."/>
            <person name="Magnuson J."/>
        </authorList>
    </citation>
    <scope>NUCLEOTIDE SEQUENCE</scope>
    <source>
        <strain evidence="6">CCAP 19/18</strain>
    </source>
</reference>
<accession>A0ABQ7H404</accession>
<comment type="similarity">
    <text evidence="1 4">Belongs to the GrpE family.</text>
</comment>
<dbReference type="InterPro" id="IPR000740">
    <property type="entry name" value="GrpE"/>
</dbReference>
<keyword evidence="3" id="KW-0496">Mitochondrion</keyword>
<sequence>MPLVARSARQLLHQTPRLLEPGSTLLSNSCPAAAFDASFTSMSRASAPQNHAANCGCGVCRSSSSTHVCSSQCTCPRAAAHSLWTTGSSTNMHRAFSAAKEEGSSQKEESSGAQEEKPKSGEESTSQTEGAETEELNVQELLEKLKKSETTAETTTEQVSQLTDSLKRSLAEMENLRMRTTREVENAKKFAIQSFLKNILDVADNLERAYGAVPPDALSEEEGKALDAARLRNLLKGMMGGVATTEKIFLQALSKEGVQQYNPEGEKFDPNFHNALFEMVDPSKEPGQIGQVTKRGYTLHDRVIRPAEVGVVRGE</sequence>
<organism evidence="6 7">
    <name type="scientific">Dunaliella salina</name>
    <name type="common">Green alga</name>
    <name type="synonym">Protococcus salinus</name>
    <dbReference type="NCBI Taxonomy" id="3046"/>
    <lineage>
        <taxon>Eukaryota</taxon>
        <taxon>Viridiplantae</taxon>
        <taxon>Chlorophyta</taxon>
        <taxon>core chlorophytes</taxon>
        <taxon>Chlorophyceae</taxon>
        <taxon>CS clade</taxon>
        <taxon>Chlamydomonadales</taxon>
        <taxon>Dunaliellaceae</taxon>
        <taxon>Dunaliella</taxon>
    </lineage>
</organism>
<evidence type="ECO:0000256" key="5">
    <source>
        <dbReference type="SAM" id="MobiDB-lite"/>
    </source>
</evidence>
<dbReference type="Gene3D" id="3.90.20.20">
    <property type="match status" value="1"/>
</dbReference>
<name>A0ABQ7H404_DUNSA</name>
<keyword evidence="2 3" id="KW-0143">Chaperone</keyword>
<dbReference type="PANTHER" id="PTHR21237">
    <property type="entry name" value="GRPE PROTEIN"/>
    <property type="match status" value="1"/>
</dbReference>
<dbReference type="Pfam" id="PF01025">
    <property type="entry name" value="GrpE"/>
    <property type="match status" value="1"/>
</dbReference>
<comment type="subcellular location">
    <subcellularLocation>
        <location evidence="3">Mitochondrion matrix</location>
    </subcellularLocation>
</comment>
<feature type="region of interest" description="Disordered" evidence="5">
    <location>
        <begin position="97"/>
        <end position="136"/>
    </location>
</feature>
<evidence type="ECO:0000313" key="7">
    <source>
        <dbReference type="Proteomes" id="UP000815325"/>
    </source>
</evidence>
<dbReference type="EMBL" id="MU069482">
    <property type="protein sequence ID" value="KAF5841589.1"/>
    <property type="molecule type" value="Genomic_DNA"/>
</dbReference>
<evidence type="ECO:0000256" key="3">
    <source>
        <dbReference type="RuleBase" id="RU000640"/>
    </source>
</evidence>
<protein>
    <recommendedName>
        <fullName evidence="3">GrpE protein homolog</fullName>
    </recommendedName>
</protein>
<dbReference type="PANTHER" id="PTHR21237:SF23">
    <property type="entry name" value="GRPE PROTEIN HOMOLOG, MITOCHONDRIAL"/>
    <property type="match status" value="1"/>
</dbReference>
<keyword evidence="7" id="KW-1185">Reference proteome</keyword>
<evidence type="ECO:0000313" key="6">
    <source>
        <dbReference type="EMBL" id="KAF5841589.1"/>
    </source>
</evidence>
<dbReference type="InterPro" id="IPR013805">
    <property type="entry name" value="GrpE_CC"/>
</dbReference>
<dbReference type="SUPFAM" id="SSF58014">
    <property type="entry name" value="Coiled-coil domain of nucleotide exchange factor GrpE"/>
    <property type="match status" value="1"/>
</dbReference>
<comment type="caution">
    <text evidence="6">The sequence shown here is derived from an EMBL/GenBank/DDBJ whole genome shotgun (WGS) entry which is preliminary data.</text>
</comment>
<dbReference type="HAMAP" id="MF_01151">
    <property type="entry name" value="GrpE"/>
    <property type="match status" value="1"/>
</dbReference>
<dbReference type="CDD" id="cd00446">
    <property type="entry name" value="GrpE"/>
    <property type="match status" value="1"/>
</dbReference>
<evidence type="ECO:0000256" key="1">
    <source>
        <dbReference type="ARBA" id="ARBA00009054"/>
    </source>
</evidence>
<feature type="compositionally biased region" description="Basic and acidic residues" evidence="5">
    <location>
        <begin position="99"/>
        <end position="122"/>
    </location>
</feature>
<evidence type="ECO:0000256" key="4">
    <source>
        <dbReference type="RuleBase" id="RU004478"/>
    </source>
</evidence>